<dbReference type="RefSeq" id="WP_129646842.1">
    <property type="nucleotide sequence ID" value="NZ_LR215037.1"/>
</dbReference>
<accession>A0A449B4T5</accession>
<dbReference type="AlphaFoldDB" id="A0A449B4T5"/>
<dbReference type="OrthoDB" id="401356at2"/>
<gene>
    <name evidence="1" type="ORF">NCTC10168_00527</name>
</gene>
<name>A0A449B4T5_9BACT</name>
<evidence type="ECO:0000313" key="1">
    <source>
        <dbReference type="EMBL" id="VEU75600.1"/>
    </source>
</evidence>
<reference evidence="1 2" key="1">
    <citation type="submission" date="2019-01" db="EMBL/GenBank/DDBJ databases">
        <authorList>
            <consortium name="Pathogen Informatics"/>
        </authorList>
    </citation>
    <scope>NUCLEOTIDE SEQUENCE [LARGE SCALE GENOMIC DNA]</scope>
    <source>
        <strain evidence="1 2">NCTC10168</strain>
    </source>
</reference>
<dbReference type="KEGG" id="mmau:NCTC10168_00527"/>
<evidence type="ECO:0000313" key="2">
    <source>
        <dbReference type="Proteomes" id="UP000290243"/>
    </source>
</evidence>
<dbReference type="Proteomes" id="UP000290243">
    <property type="component" value="Chromosome"/>
</dbReference>
<sequence length="697" mass="81698">MELTDIRELVDESVLKKFEYKIIDSSKLKTSPNSINFIRWPYGRQNLNLNSGSVGFSKRPMMSAMSGFWNTGFSSDYSYNNSLVQASSLTNDLKINFVLDSKLDLKGNEFLLLRDEKKNYFVAESINQTNSPNNENEASVVVVASTLENYCISNKFKIIILEEENLSDFKILIPKTLLLSEILVKDKNTNFFKSYKLENNNFYTIANPIKVSPHKTSLYFPQFKDFNILNINDFKLDKNLKILGSDNDELNNILTELKKIHKIVWNLKTGFHGIDSTSKEEFKTNVYGGNSVKEYLSLAIHILLKKIKPSSKELALLLIKMCSSFWESTYCVDGGITNNHKNILPFYFEELGIEDFKISSNFWNIKVINQEFKTYDITPKKINESFFSTLPSELQEMTVDTDGLKINDNSYKYLVELPNKSNFLNAIRSIKKVDINSKKVFIPLWPKDLQFDNYYHWGYSEATTYEDIIIKFRNLFAEQNYRVNKIEASWTRYYLKDKEKWMSREEVANILKENIKNYFSNKTFTDIDYFTSNWYTYELNETNLSSKAYSPYIEVYRETNEINNPLSYFSNKKVHKSFFWWGAYVYYDEINETELVSSQNSNSVLSKMEENEYIVDNQTYKSIFSDFIKDNYTFDFNGVDSYYLKGLFLPEEIAYSEIKKSSNEVEKNKTNEKINFVNLFNSDINKNITDFYITLID</sequence>
<organism evidence="1 2">
    <name type="scientific">Mycoplasmopsis maculosa</name>
    <dbReference type="NCBI Taxonomy" id="114885"/>
    <lineage>
        <taxon>Bacteria</taxon>
        <taxon>Bacillati</taxon>
        <taxon>Mycoplasmatota</taxon>
        <taxon>Mycoplasmoidales</taxon>
        <taxon>Metamycoplasmataceae</taxon>
        <taxon>Mycoplasmopsis</taxon>
    </lineage>
</organism>
<proteinExistence type="predicted"/>
<dbReference type="EMBL" id="LR215037">
    <property type="protein sequence ID" value="VEU75600.1"/>
    <property type="molecule type" value="Genomic_DNA"/>
</dbReference>
<keyword evidence="2" id="KW-1185">Reference proteome</keyword>
<protein>
    <submittedName>
        <fullName evidence="1">Uncharacterized protein</fullName>
    </submittedName>
</protein>